<feature type="region of interest" description="Disordered" evidence="1">
    <location>
        <begin position="1"/>
        <end position="33"/>
    </location>
</feature>
<organism evidence="2 3">
    <name type="scientific">Azospirillum doebereinerae</name>
    <dbReference type="NCBI Taxonomy" id="92933"/>
    <lineage>
        <taxon>Bacteria</taxon>
        <taxon>Pseudomonadati</taxon>
        <taxon>Pseudomonadota</taxon>
        <taxon>Alphaproteobacteria</taxon>
        <taxon>Rhodospirillales</taxon>
        <taxon>Azospirillaceae</taxon>
        <taxon>Azospirillum</taxon>
    </lineage>
</organism>
<accession>A0A3S0XCD9</accession>
<evidence type="ECO:0000256" key="1">
    <source>
        <dbReference type="SAM" id="MobiDB-lite"/>
    </source>
</evidence>
<dbReference type="AlphaFoldDB" id="A0A3S0XCD9"/>
<gene>
    <name evidence="2" type="ORF">EJ913_08360</name>
</gene>
<dbReference type="EMBL" id="RZIJ01000005">
    <property type="protein sequence ID" value="RUQ73666.1"/>
    <property type="molecule type" value="Genomic_DNA"/>
</dbReference>
<sequence>MTHDHSSCCGGHGHHHDHDHSHGADATGAADLSGPAESPIVVEVTRGGMVESVHRARACIVDAGGHVLARWGDIDAPVYPRSAIKALQAIPLVESGALDAFGLGDAELALACSSHSGEPVHTERVAAWIARVGLTVEDFECGAQIPYDSGTAAGLVRDGVAPSALHNNCSGKHAGFLTTARHRGEPTRGYVRFDHPVQQRILGVMEQMTGQDLSRAPWGIDGCSIPTVGVPLGAIAYAMARIADPVDLPDARAEAVTRIAGAWRAHPHLIAGRNRFDTAMMQAADGLVLVKGGAEGVGCAVLPEAGIGIALKIEDGGDRAREVALAALIRSTKVLGEEHWARAATLLEAPITSRVGRPVGVVRAAGGFPSLLDHPDQAGVELSRP</sequence>
<comment type="caution">
    <text evidence="2">The sequence shown here is derived from an EMBL/GenBank/DDBJ whole genome shotgun (WGS) entry which is preliminary data.</text>
</comment>
<keyword evidence="3" id="KW-1185">Reference proteome</keyword>
<evidence type="ECO:0000313" key="2">
    <source>
        <dbReference type="EMBL" id="RUQ73666.1"/>
    </source>
</evidence>
<dbReference type="Proteomes" id="UP000280346">
    <property type="component" value="Unassembled WGS sequence"/>
</dbReference>
<evidence type="ECO:0000313" key="3">
    <source>
        <dbReference type="Proteomes" id="UP000280346"/>
    </source>
</evidence>
<name>A0A3S0XCD9_9PROT</name>
<dbReference type="InterPro" id="IPR010349">
    <property type="entry name" value="Asparaginase_II"/>
</dbReference>
<reference evidence="2 3" key="1">
    <citation type="submission" date="2018-12" db="EMBL/GenBank/DDBJ databases">
        <authorList>
            <person name="Yang Y."/>
        </authorList>
    </citation>
    <scope>NUCLEOTIDE SEQUENCE [LARGE SCALE GENOMIC DNA]</scope>
    <source>
        <strain evidence="2 3">GSF71</strain>
    </source>
</reference>
<dbReference type="OrthoDB" id="9780674at2"/>
<protein>
    <submittedName>
        <fullName evidence="2">Asparaginase</fullName>
    </submittedName>
</protein>
<dbReference type="Pfam" id="PF06089">
    <property type="entry name" value="Asparaginase_II"/>
    <property type="match status" value="1"/>
</dbReference>
<dbReference type="RefSeq" id="WP_126996689.1">
    <property type="nucleotide sequence ID" value="NZ_JBNPXW010000004.1"/>
</dbReference>
<dbReference type="PANTHER" id="PTHR42110">
    <property type="entry name" value="L-ASPARAGINASE, PUTATIVE (AFU_ORTHOLOGUE AFUA_3G11890)-RELATED"/>
    <property type="match status" value="1"/>
</dbReference>
<dbReference type="PANTHER" id="PTHR42110:SF1">
    <property type="entry name" value="L-ASPARAGINASE, PUTATIVE (AFU_ORTHOLOGUE AFUA_3G11890)-RELATED"/>
    <property type="match status" value="1"/>
</dbReference>
<proteinExistence type="predicted"/>